<evidence type="ECO:0000313" key="6">
    <source>
        <dbReference type="EMBL" id="KAK9155675.1"/>
    </source>
</evidence>
<evidence type="ECO:0000256" key="1">
    <source>
        <dbReference type="ARBA" id="ARBA00004123"/>
    </source>
</evidence>
<accession>A0AAP0KP47</accession>
<feature type="domain" description="Myb-like" evidence="5">
    <location>
        <begin position="21"/>
        <end position="70"/>
    </location>
</feature>
<dbReference type="InterPro" id="IPR001005">
    <property type="entry name" value="SANT/Myb"/>
</dbReference>
<dbReference type="GO" id="GO:0003677">
    <property type="term" value="F:DNA binding"/>
    <property type="evidence" value="ECO:0007669"/>
    <property type="project" value="InterPro"/>
</dbReference>
<reference evidence="6 7" key="1">
    <citation type="submission" date="2024-01" db="EMBL/GenBank/DDBJ databases">
        <title>Genome assemblies of Stephania.</title>
        <authorList>
            <person name="Yang L."/>
        </authorList>
    </citation>
    <scope>NUCLEOTIDE SEQUENCE [LARGE SCALE GENOMIC DNA]</scope>
    <source>
        <strain evidence="6">QJT</strain>
        <tissue evidence="6">Leaf</tissue>
    </source>
</reference>
<dbReference type="Gene3D" id="1.10.10.60">
    <property type="entry name" value="Homeodomain-like"/>
    <property type="match status" value="1"/>
</dbReference>
<evidence type="ECO:0000256" key="3">
    <source>
        <dbReference type="ARBA" id="ARBA00023163"/>
    </source>
</evidence>
<name>A0AAP0KP47_9MAGN</name>
<dbReference type="AlphaFoldDB" id="A0AAP0KP47"/>
<dbReference type="GO" id="GO:0003700">
    <property type="term" value="F:DNA-binding transcription factor activity"/>
    <property type="evidence" value="ECO:0007669"/>
    <property type="project" value="InterPro"/>
</dbReference>
<keyword evidence="4" id="KW-0539">Nucleus</keyword>
<keyword evidence="7" id="KW-1185">Reference proteome</keyword>
<dbReference type="NCBIfam" id="TIGR01557">
    <property type="entry name" value="myb_SHAQKYF"/>
    <property type="match status" value="1"/>
</dbReference>
<keyword evidence="2" id="KW-0805">Transcription regulation</keyword>
<dbReference type="PANTHER" id="PTHR31314">
    <property type="entry name" value="MYB FAMILY TRANSCRIPTION FACTOR PHL7-LIKE"/>
    <property type="match status" value="1"/>
</dbReference>
<protein>
    <recommendedName>
        <fullName evidence="5">Myb-like domain-containing protein</fullName>
    </recommendedName>
</protein>
<sequence length="152" mass="17153">MPESGWIPGRVRPYCRSKTPRLRWTPDLHDHFLHAIHQLGGEDKATPKQVWEAMDIKGLTLSHVKSHLQKRFARERGIIVHPRNQLLLEAARIVGNGAEEDKEISDDQGVLESSLSLSLFTKAASSSVKLIKDNYETKYGDQSLSLDLSLEL</sequence>
<dbReference type="SUPFAM" id="SSF46689">
    <property type="entry name" value="Homeodomain-like"/>
    <property type="match status" value="1"/>
</dbReference>
<evidence type="ECO:0000259" key="5">
    <source>
        <dbReference type="Pfam" id="PF00249"/>
    </source>
</evidence>
<dbReference type="Proteomes" id="UP001417504">
    <property type="component" value="Unassembled WGS sequence"/>
</dbReference>
<dbReference type="PANTHER" id="PTHR31314:SF164">
    <property type="entry name" value="HTH MYB-TYPE DOMAIN-CONTAINING PROTEIN"/>
    <property type="match status" value="1"/>
</dbReference>
<dbReference type="Pfam" id="PF00249">
    <property type="entry name" value="Myb_DNA-binding"/>
    <property type="match status" value="1"/>
</dbReference>
<dbReference type="GO" id="GO:0005634">
    <property type="term" value="C:nucleus"/>
    <property type="evidence" value="ECO:0007669"/>
    <property type="project" value="UniProtKB-SubCell"/>
</dbReference>
<evidence type="ECO:0000256" key="4">
    <source>
        <dbReference type="ARBA" id="ARBA00023242"/>
    </source>
</evidence>
<evidence type="ECO:0000313" key="7">
    <source>
        <dbReference type="Proteomes" id="UP001417504"/>
    </source>
</evidence>
<dbReference type="EMBL" id="JBBNAE010000001">
    <property type="protein sequence ID" value="KAK9155675.1"/>
    <property type="molecule type" value="Genomic_DNA"/>
</dbReference>
<gene>
    <name evidence="6" type="ORF">Sjap_003155</name>
</gene>
<dbReference type="FunFam" id="1.10.10.60:FF:000007">
    <property type="entry name" value="Two-component response regulator"/>
    <property type="match status" value="1"/>
</dbReference>
<proteinExistence type="predicted"/>
<organism evidence="6 7">
    <name type="scientific">Stephania japonica</name>
    <dbReference type="NCBI Taxonomy" id="461633"/>
    <lineage>
        <taxon>Eukaryota</taxon>
        <taxon>Viridiplantae</taxon>
        <taxon>Streptophyta</taxon>
        <taxon>Embryophyta</taxon>
        <taxon>Tracheophyta</taxon>
        <taxon>Spermatophyta</taxon>
        <taxon>Magnoliopsida</taxon>
        <taxon>Ranunculales</taxon>
        <taxon>Menispermaceae</taxon>
        <taxon>Menispermoideae</taxon>
        <taxon>Cissampelideae</taxon>
        <taxon>Stephania</taxon>
    </lineage>
</organism>
<evidence type="ECO:0000256" key="2">
    <source>
        <dbReference type="ARBA" id="ARBA00023015"/>
    </source>
</evidence>
<comment type="subcellular location">
    <subcellularLocation>
        <location evidence="1">Nucleus</location>
    </subcellularLocation>
</comment>
<dbReference type="InterPro" id="IPR009057">
    <property type="entry name" value="Homeodomain-like_sf"/>
</dbReference>
<comment type="caution">
    <text evidence="6">The sequence shown here is derived from an EMBL/GenBank/DDBJ whole genome shotgun (WGS) entry which is preliminary data.</text>
</comment>
<dbReference type="InterPro" id="IPR046955">
    <property type="entry name" value="PHR1-like"/>
</dbReference>
<keyword evidence="3" id="KW-0804">Transcription</keyword>
<dbReference type="InterPro" id="IPR006447">
    <property type="entry name" value="Myb_dom_plants"/>
</dbReference>